<dbReference type="Gene3D" id="3.50.50.60">
    <property type="entry name" value="FAD/NAD(P)-binding domain"/>
    <property type="match status" value="2"/>
</dbReference>
<sequence>MSKKIAVVGGGPGGLAAAMLLSSRGFQVDLFEKQDVIGGRNAELKLGSYRFDLGPTFLMMKFLLDELFEETGRSISDYLDCRLLDPMYRLTFKDKSLLARSEPSAMQAEIDRVFPGEGIALERFLKREGERFEKLYPCLQKPYGTLSSMVSRTLTAALPHIAMGRSLFDVLGSYFKSEELRLAFTFQSKYLGMSPWDCPGLFAMIPYTEHAHGIYHVQGGLCRISDALARVANENGARIHTSTPVRRVLTKAGTAVGVELVDGEKRLYDDVVLNADFGYAMGNLFEPGTIRKYTPDVLSRKRWSCSTFMMYLGVDKTYPDTDHHTIVFARDYKQNLKDISQRHVASEDISVYVRNSVITDPSTAPAGHSSLYILVPVPNNMSGIDWGQEKWKYRERVFRLLAERTPFGDLQQHIVKEVMVTPSDWEHKQSVYQGATFNMGHNWAQMLYLRPHNKFEEVDHCYLVGGGTHPGSGLPTIFESARIAANLICDHYGVAYREATPYRDLALASV</sequence>
<evidence type="ECO:0000256" key="5">
    <source>
        <dbReference type="RuleBase" id="RU362075"/>
    </source>
</evidence>
<organism evidence="7 8">
    <name type="scientific">Terriglobus roseus</name>
    <dbReference type="NCBI Taxonomy" id="392734"/>
    <lineage>
        <taxon>Bacteria</taxon>
        <taxon>Pseudomonadati</taxon>
        <taxon>Acidobacteriota</taxon>
        <taxon>Terriglobia</taxon>
        <taxon>Terriglobales</taxon>
        <taxon>Acidobacteriaceae</taxon>
        <taxon>Terriglobus</taxon>
    </lineage>
</organism>
<dbReference type="PRINTS" id="PR00419">
    <property type="entry name" value="ADXRDTASE"/>
</dbReference>
<evidence type="ECO:0000256" key="3">
    <source>
        <dbReference type="ARBA" id="ARBA00022746"/>
    </source>
</evidence>
<dbReference type="NCBIfam" id="TIGR02734">
    <property type="entry name" value="crtI_fam"/>
    <property type="match status" value="1"/>
</dbReference>
<dbReference type="GO" id="GO:0016117">
    <property type="term" value="P:carotenoid biosynthetic process"/>
    <property type="evidence" value="ECO:0007669"/>
    <property type="project" value="UniProtKB-KW"/>
</dbReference>
<dbReference type="PANTHER" id="PTHR43734">
    <property type="entry name" value="PHYTOENE DESATURASE"/>
    <property type="match status" value="1"/>
</dbReference>
<protein>
    <submittedName>
        <fullName evidence="7">Phytoene desaturase</fullName>
    </submittedName>
</protein>
<dbReference type="InterPro" id="IPR036188">
    <property type="entry name" value="FAD/NAD-bd_sf"/>
</dbReference>
<dbReference type="InterPro" id="IPR014105">
    <property type="entry name" value="Carotenoid/retinoid_OxRdtase"/>
</dbReference>
<evidence type="ECO:0000313" key="8">
    <source>
        <dbReference type="Proteomes" id="UP000182427"/>
    </source>
</evidence>
<evidence type="ECO:0000259" key="6">
    <source>
        <dbReference type="Pfam" id="PF01593"/>
    </source>
</evidence>
<reference evidence="7 8" key="1">
    <citation type="submission" date="2016-10" db="EMBL/GenBank/DDBJ databases">
        <authorList>
            <person name="de Groot N.N."/>
        </authorList>
    </citation>
    <scope>NUCLEOTIDE SEQUENCE [LARGE SCALE GENOMIC DNA]</scope>
    <source>
        <strain evidence="7 8">GAS232</strain>
    </source>
</reference>
<dbReference type="EMBL" id="LT629690">
    <property type="protein sequence ID" value="SDF75637.1"/>
    <property type="molecule type" value="Genomic_DNA"/>
</dbReference>
<evidence type="ECO:0000256" key="4">
    <source>
        <dbReference type="ARBA" id="ARBA00023002"/>
    </source>
</evidence>
<dbReference type="PANTHER" id="PTHR43734:SF1">
    <property type="entry name" value="PHYTOENE DESATURASE"/>
    <property type="match status" value="1"/>
</dbReference>
<evidence type="ECO:0000313" key="7">
    <source>
        <dbReference type="EMBL" id="SDF75637.1"/>
    </source>
</evidence>
<dbReference type="Pfam" id="PF01593">
    <property type="entry name" value="Amino_oxidase"/>
    <property type="match status" value="1"/>
</dbReference>
<comment type="pathway">
    <text evidence="1 5">Carotenoid biosynthesis.</text>
</comment>
<dbReference type="SUPFAM" id="SSF51905">
    <property type="entry name" value="FAD/NAD(P)-binding domain"/>
    <property type="match status" value="1"/>
</dbReference>
<keyword evidence="4 5" id="KW-0560">Oxidoreductase</keyword>
<dbReference type="RefSeq" id="WP_083346035.1">
    <property type="nucleotide sequence ID" value="NZ_LT629690.1"/>
</dbReference>
<evidence type="ECO:0000256" key="1">
    <source>
        <dbReference type="ARBA" id="ARBA00004829"/>
    </source>
</evidence>
<dbReference type="Proteomes" id="UP000182427">
    <property type="component" value="Chromosome I"/>
</dbReference>
<keyword evidence="3 5" id="KW-0125">Carotenoid biosynthesis</keyword>
<dbReference type="AlphaFoldDB" id="A0A1G7NNX5"/>
<dbReference type="GO" id="GO:0016491">
    <property type="term" value="F:oxidoreductase activity"/>
    <property type="evidence" value="ECO:0007669"/>
    <property type="project" value="UniProtKB-KW"/>
</dbReference>
<proteinExistence type="inferred from homology"/>
<dbReference type="OrthoDB" id="9814556at2"/>
<keyword evidence="8" id="KW-1185">Reference proteome</keyword>
<evidence type="ECO:0000256" key="2">
    <source>
        <dbReference type="ARBA" id="ARBA00006046"/>
    </source>
</evidence>
<comment type="similarity">
    <text evidence="2 5">Belongs to the carotenoid/retinoid oxidoreductase family.</text>
</comment>
<feature type="domain" description="Amine oxidase" evidence="6">
    <location>
        <begin position="13"/>
        <end position="488"/>
    </location>
</feature>
<dbReference type="InterPro" id="IPR002937">
    <property type="entry name" value="Amino_oxidase"/>
</dbReference>
<accession>A0A1G7NNX5</accession>
<name>A0A1G7NNX5_9BACT</name>
<gene>
    <name evidence="7" type="ORF">SAMN05444167_3211</name>
</gene>